<keyword evidence="7 9" id="KW-0067">ATP-binding</keyword>
<dbReference type="InterPro" id="IPR027417">
    <property type="entry name" value="P-loop_NTPase"/>
</dbReference>
<dbReference type="EMBL" id="BAAAOF010000002">
    <property type="protein sequence ID" value="GAA1918168.1"/>
    <property type="molecule type" value="Genomic_DNA"/>
</dbReference>
<dbReference type="Proteomes" id="UP001501343">
    <property type="component" value="Unassembled WGS sequence"/>
</dbReference>
<accession>A0ABN2PF15</accession>
<evidence type="ECO:0000256" key="2">
    <source>
        <dbReference type="ARBA" id="ARBA00008420"/>
    </source>
</evidence>
<dbReference type="EC" id="2.7.1.12" evidence="3 9"/>
<dbReference type="CDD" id="cd02021">
    <property type="entry name" value="GntK"/>
    <property type="match status" value="1"/>
</dbReference>
<evidence type="ECO:0000313" key="11">
    <source>
        <dbReference type="Proteomes" id="UP001501343"/>
    </source>
</evidence>
<gene>
    <name evidence="10" type="ORF">GCM10009775_08450</name>
</gene>
<comment type="pathway">
    <text evidence="1">Carbohydrate acid metabolism.</text>
</comment>
<reference evidence="10 11" key="1">
    <citation type="journal article" date="2019" name="Int. J. Syst. Evol. Microbiol.">
        <title>The Global Catalogue of Microorganisms (GCM) 10K type strain sequencing project: providing services to taxonomists for standard genome sequencing and annotation.</title>
        <authorList>
            <consortium name="The Broad Institute Genomics Platform"/>
            <consortium name="The Broad Institute Genome Sequencing Center for Infectious Disease"/>
            <person name="Wu L."/>
            <person name="Ma J."/>
        </authorList>
    </citation>
    <scope>NUCLEOTIDE SEQUENCE [LARGE SCALE GENOMIC DNA]</scope>
    <source>
        <strain evidence="10 11">JCM 14900</strain>
    </source>
</reference>
<evidence type="ECO:0000256" key="6">
    <source>
        <dbReference type="ARBA" id="ARBA00022777"/>
    </source>
</evidence>
<evidence type="ECO:0000256" key="7">
    <source>
        <dbReference type="ARBA" id="ARBA00022840"/>
    </source>
</evidence>
<dbReference type="PANTHER" id="PTHR43442">
    <property type="entry name" value="GLUCONOKINASE-RELATED"/>
    <property type="match status" value="1"/>
</dbReference>
<dbReference type="PANTHER" id="PTHR43442:SF3">
    <property type="entry name" value="GLUCONOKINASE-RELATED"/>
    <property type="match status" value="1"/>
</dbReference>
<evidence type="ECO:0000256" key="3">
    <source>
        <dbReference type="ARBA" id="ARBA00012054"/>
    </source>
</evidence>
<keyword evidence="11" id="KW-1185">Reference proteome</keyword>
<dbReference type="Pfam" id="PF13671">
    <property type="entry name" value="AAA_33"/>
    <property type="match status" value="1"/>
</dbReference>
<name>A0ABN2PF15_9MICO</name>
<keyword evidence="6 9" id="KW-0418">Kinase</keyword>
<evidence type="ECO:0000256" key="9">
    <source>
        <dbReference type="RuleBase" id="RU363066"/>
    </source>
</evidence>
<comment type="catalytic activity">
    <reaction evidence="8 9">
        <text>D-gluconate + ATP = 6-phospho-D-gluconate + ADP + H(+)</text>
        <dbReference type="Rhea" id="RHEA:19433"/>
        <dbReference type="ChEBI" id="CHEBI:15378"/>
        <dbReference type="ChEBI" id="CHEBI:18391"/>
        <dbReference type="ChEBI" id="CHEBI:30616"/>
        <dbReference type="ChEBI" id="CHEBI:58759"/>
        <dbReference type="ChEBI" id="CHEBI:456216"/>
        <dbReference type="EC" id="2.7.1.12"/>
    </reaction>
</comment>
<evidence type="ECO:0000256" key="5">
    <source>
        <dbReference type="ARBA" id="ARBA00022741"/>
    </source>
</evidence>
<keyword evidence="5 9" id="KW-0547">Nucleotide-binding</keyword>
<dbReference type="SUPFAM" id="SSF52540">
    <property type="entry name" value="P-loop containing nucleoside triphosphate hydrolases"/>
    <property type="match status" value="1"/>
</dbReference>
<evidence type="ECO:0000256" key="8">
    <source>
        <dbReference type="ARBA" id="ARBA00048090"/>
    </source>
</evidence>
<dbReference type="InterPro" id="IPR006001">
    <property type="entry name" value="Therm_gnt_kin"/>
</dbReference>
<evidence type="ECO:0000256" key="4">
    <source>
        <dbReference type="ARBA" id="ARBA00022679"/>
    </source>
</evidence>
<proteinExistence type="inferred from homology"/>
<comment type="caution">
    <text evidence="10">The sequence shown here is derived from an EMBL/GenBank/DDBJ whole genome shotgun (WGS) entry which is preliminary data.</text>
</comment>
<evidence type="ECO:0000313" key="10">
    <source>
        <dbReference type="EMBL" id="GAA1918168.1"/>
    </source>
</evidence>
<organism evidence="10 11">
    <name type="scientific">Microbacterium aoyamense</name>
    <dbReference type="NCBI Taxonomy" id="344166"/>
    <lineage>
        <taxon>Bacteria</taxon>
        <taxon>Bacillati</taxon>
        <taxon>Actinomycetota</taxon>
        <taxon>Actinomycetes</taxon>
        <taxon>Micrococcales</taxon>
        <taxon>Microbacteriaceae</taxon>
        <taxon>Microbacterium</taxon>
    </lineage>
</organism>
<sequence length="173" mass="18025">MTNVDRMSIVVMGVSGSGKSTVAAALAAALDGVYIDADDLHPAANVAKMAAGVPLTDEDRMPWLRLVGAALAQDHGGVVVVACSALRRSYRDALRNAASGVFFVHLDLDPAALSTRLAQRTDHFMPASLLASQLATLEPLEPDEEGIVIDAAAPLDPIVLEAVGAWRRSADVG</sequence>
<dbReference type="Gene3D" id="3.40.50.300">
    <property type="entry name" value="P-loop containing nucleotide triphosphate hydrolases"/>
    <property type="match status" value="1"/>
</dbReference>
<evidence type="ECO:0000256" key="1">
    <source>
        <dbReference type="ARBA" id="ARBA00004761"/>
    </source>
</evidence>
<keyword evidence="4 9" id="KW-0808">Transferase</keyword>
<comment type="similarity">
    <text evidence="2 9">Belongs to the gluconokinase GntK/GntV family.</text>
</comment>
<dbReference type="NCBIfam" id="TIGR01313">
    <property type="entry name" value="therm_gnt_kin"/>
    <property type="match status" value="1"/>
</dbReference>
<protein>
    <recommendedName>
        <fullName evidence="3 9">Gluconokinase</fullName>
        <ecNumber evidence="3 9">2.7.1.12</ecNumber>
    </recommendedName>
</protein>